<name>A0AAV0BKX0_PHAPC</name>
<accession>A0AAV0BKX0</accession>
<organism evidence="2 3">
    <name type="scientific">Phakopsora pachyrhizi</name>
    <name type="common">Asian soybean rust disease fungus</name>
    <dbReference type="NCBI Taxonomy" id="170000"/>
    <lineage>
        <taxon>Eukaryota</taxon>
        <taxon>Fungi</taxon>
        <taxon>Dikarya</taxon>
        <taxon>Basidiomycota</taxon>
        <taxon>Pucciniomycotina</taxon>
        <taxon>Pucciniomycetes</taxon>
        <taxon>Pucciniales</taxon>
        <taxon>Phakopsoraceae</taxon>
        <taxon>Phakopsora</taxon>
    </lineage>
</organism>
<feature type="region of interest" description="Disordered" evidence="1">
    <location>
        <begin position="1"/>
        <end position="50"/>
    </location>
</feature>
<evidence type="ECO:0000313" key="2">
    <source>
        <dbReference type="EMBL" id="CAH7687969.1"/>
    </source>
</evidence>
<reference evidence="2" key="1">
    <citation type="submission" date="2022-06" db="EMBL/GenBank/DDBJ databases">
        <authorList>
            <consortium name="SYNGENTA / RWTH Aachen University"/>
        </authorList>
    </citation>
    <scope>NUCLEOTIDE SEQUENCE</scope>
</reference>
<dbReference type="Proteomes" id="UP001153365">
    <property type="component" value="Unassembled WGS sequence"/>
</dbReference>
<dbReference type="EMBL" id="CALTRL010005924">
    <property type="protein sequence ID" value="CAH7687969.1"/>
    <property type="molecule type" value="Genomic_DNA"/>
</dbReference>
<comment type="caution">
    <text evidence="2">The sequence shown here is derived from an EMBL/GenBank/DDBJ whole genome shotgun (WGS) entry which is preliminary data.</text>
</comment>
<protein>
    <submittedName>
        <fullName evidence="2">Uncharacterized protein</fullName>
    </submittedName>
</protein>
<keyword evidence="3" id="KW-1185">Reference proteome</keyword>
<evidence type="ECO:0000256" key="1">
    <source>
        <dbReference type="SAM" id="MobiDB-lite"/>
    </source>
</evidence>
<gene>
    <name evidence="2" type="ORF">PPACK8108_LOCUS22841</name>
</gene>
<dbReference type="AlphaFoldDB" id="A0AAV0BKX0"/>
<sequence length="50" mass="5540">MMGRRCKEDFDGGVTVEGNGWHHWKDEQKLGGGSRQGQSSWSKTTGTTDL</sequence>
<feature type="compositionally biased region" description="Basic and acidic residues" evidence="1">
    <location>
        <begin position="1"/>
        <end position="10"/>
    </location>
</feature>
<evidence type="ECO:0000313" key="3">
    <source>
        <dbReference type="Proteomes" id="UP001153365"/>
    </source>
</evidence>
<proteinExistence type="predicted"/>